<feature type="domain" description="Rad21/Rec8-like protein N-terminal" evidence="8">
    <location>
        <begin position="1"/>
        <end position="102"/>
    </location>
</feature>
<dbReference type="OMA" id="EDDIMQG"/>
<evidence type="ECO:0000256" key="2">
    <source>
        <dbReference type="ARBA" id="ARBA00004286"/>
    </source>
</evidence>
<accession>A0A8B7ZJV9</accession>
<feature type="domain" description="Rad21/Rec8-like protein C-terminal eukaryotic" evidence="7">
    <location>
        <begin position="558"/>
        <end position="607"/>
    </location>
</feature>
<dbReference type="RefSeq" id="XP_022103586.1">
    <property type="nucleotide sequence ID" value="XM_022247894.1"/>
</dbReference>
<dbReference type="Gene3D" id="1.10.10.580">
    <property type="entry name" value="Structural maintenance of chromosome 1. Chain E"/>
    <property type="match status" value="1"/>
</dbReference>
<dbReference type="Pfam" id="PF04824">
    <property type="entry name" value="Rad21_Rec8"/>
    <property type="match status" value="1"/>
</dbReference>
<evidence type="ECO:0000256" key="4">
    <source>
        <dbReference type="ARBA" id="ARBA00022454"/>
    </source>
</evidence>
<evidence type="ECO:0000313" key="9">
    <source>
        <dbReference type="Proteomes" id="UP000694845"/>
    </source>
</evidence>
<evidence type="ECO:0000256" key="6">
    <source>
        <dbReference type="SAM" id="MobiDB-lite"/>
    </source>
</evidence>
<dbReference type="InterPro" id="IPR049589">
    <property type="entry name" value="NXP1_M-like"/>
</dbReference>
<evidence type="ECO:0000259" key="8">
    <source>
        <dbReference type="Pfam" id="PF04825"/>
    </source>
</evidence>
<feature type="compositionally biased region" description="Polar residues" evidence="6">
    <location>
        <begin position="503"/>
        <end position="512"/>
    </location>
</feature>
<evidence type="ECO:0000259" key="7">
    <source>
        <dbReference type="Pfam" id="PF04824"/>
    </source>
</evidence>
<dbReference type="InterPro" id="IPR006909">
    <property type="entry name" value="Rad21/Rec8_C_eu"/>
</dbReference>
<dbReference type="CTD" id="5885"/>
<sequence>MFYAHFVLSKKGPLARIWLAAHWDKKLTKAHVFETNVPSCVDSIIHPKVKMALRTSGHLLLGVVRIHSRKAKYLLADCNEAFVKIKMAFRPGVVDLPEENREAAFTAITLPEVFHDFDTSVPDLNDAEVQKQFTLNQSRVEEITMKEDLGSITLAQDDGFGDLGFDEREIMRDAQQQEESMYKTSRDESHLLSDVSKRKDATLDTSLEKPMDLGLDEPMKDDGFGGEMVMGEGLLGGNFMETGGGLFDEQPEIPAGEVSMGPEVAPTEKQPTQQIQRDKDAAETETPQAEMVEAQAPADQTTLVPNEEEAFALEPIDITAGVKETRQRRKRKLVVDEIKELAGDLIKSQLKDTSDIVSTLDLAPPTKKLMLWKETGGAEKLFNLPGRQSNSDPIIKVFTKNLTPDIPKDLRTHHEPLDLEDQEPERMRDEQLSQSVNVQEQDTTLGEDQSMRARQESSSSKLPDMSLMSVRRASVSSGEDDYDAGDDLFGPEYDDDYDIPSVMPQSVDPQQQQEEEEDEEIEEREGENTEEREERILNKRAHQMLTSIRSRLAKEDTLTFSDMTRKQTRKQVAAKFYTLLVLKKQQAVNVQQISTFADINITPGPAFNTIY</sequence>
<feature type="region of interest" description="Disordered" evidence="6">
    <location>
        <begin position="252"/>
        <end position="287"/>
    </location>
</feature>
<dbReference type="PANTHER" id="PTHR12585:SF69">
    <property type="entry name" value="FI11703P"/>
    <property type="match status" value="1"/>
</dbReference>
<dbReference type="GO" id="GO:0007062">
    <property type="term" value="P:sister chromatid cohesion"/>
    <property type="evidence" value="ECO:0007669"/>
    <property type="project" value="InterPro"/>
</dbReference>
<dbReference type="InterPro" id="IPR039781">
    <property type="entry name" value="Rad21/Rec8-like"/>
</dbReference>
<reference evidence="10" key="1">
    <citation type="submission" date="2025-08" db="UniProtKB">
        <authorList>
            <consortium name="RefSeq"/>
        </authorList>
    </citation>
    <scope>IDENTIFICATION</scope>
</reference>
<dbReference type="SUPFAM" id="SSF46785">
    <property type="entry name" value="Winged helix' DNA-binding domain"/>
    <property type="match status" value="1"/>
</dbReference>
<dbReference type="GO" id="GO:0008278">
    <property type="term" value="C:cohesin complex"/>
    <property type="evidence" value="ECO:0007669"/>
    <property type="project" value="InterPro"/>
</dbReference>
<dbReference type="PANTHER" id="PTHR12585">
    <property type="entry name" value="SCC1 / RAD21 FAMILY MEMBER"/>
    <property type="match status" value="1"/>
</dbReference>
<evidence type="ECO:0000313" key="10">
    <source>
        <dbReference type="RefSeq" id="XP_022103586.1"/>
    </source>
</evidence>
<dbReference type="Proteomes" id="UP000694845">
    <property type="component" value="Unplaced"/>
</dbReference>
<dbReference type="KEGG" id="aplc:110986201"/>
<organism evidence="9 10">
    <name type="scientific">Acanthaster planci</name>
    <name type="common">Crown-of-thorns starfish</name>
    <dbReference type="NCBI Taxonomy" id="133434"/>
    <lineage>
        <taxon>Eukaryota</taxon>
        <taxon>Metazoa</taxon>
        <taxon>Echinodermata</taxon>
        <taxon>Eleutherozoa</taxon>
        <taxon>Asterozoa</taxon>
        <taxon>Asteroidea</taxon>
        <taxon>Valvatacea</taxon>
        <taxon>Valvatida</taxon>
        <taxon>Acanthasteridae</taxon>
        <taxon>Acanthaster</taxon>
    </lineage>
</organism>
<dbReference type="InterPro" id="IPR023093">
    <property type="entry name" value="ScpA-like_C"/>
</dbReference>
<keyword evidence="9" id="KW-1185">Reference proteome</keyword>
<feature type="compositionally biased region" description="Acidic residues" evidence="6">
    <location>
        <begin position="513"/>
        <end position="525"/>
    </location>
</feature>
<evidence type="ECO:0000256" key="5">
    <source>
        <dbReference type="ARBA" id="ARBA00023242"/>
    </source>
</evidence>
<keyword evidence="4" id="KW-0158">Chromosome</keyword>
<keyword evidence="5" id="KW-0539">Nucleus</keyword>
<feature type="compositionally biased region" description="Basic and acidic residues" evidence="6">
    <location>
        <begin position="406"/>
        <end position="417"/>
    </location>
</feature>
<feature type="region of interest" description="Disordered" evidence="6">
    <location>
        <begin position="405"/>
        <end position="533"/>
    </location>
</feature>
<dbReference type="AlphaFoldDB" id="A0A8B7ZJV9"/>
<comment type="similarity">
    <text evidence="3">Belongs to the rad21 family.</text>
</comment>
<name>A0A8B7ZJV9_ACAPL</name>
<protein>
    <submittedName>
        <fullName evidence="10">Double-strand-break repair protein rad21 homolog isoform X1</fullName>
    </submittedName>
</protein>
<feature type="compositionally biased region" description="Polar residues" evidence="6">
    <location>
        <begin position="432"/>
        <end position="447"/>
    </location>
</feature>
<evidence type="ECO:0000256" key="3">
    <source>
        <dbReference type="ARBA" id="ARBA00009870"/>
    </source>
</evidence>
<evidence type="ECO:0000256" key="1">
    <source>
        <dbReference type="ARBA" id="ARBA00004123"/>
    </source>
</evidence>
<comment type="subcellular location">
    <subcellularLocation>
        <location evidence="2">Chromosome</location>
    </subcellularLocation>
    <subcellularLocation>
        <location evidence="1">Nucleus</location>
    </subcellularLocation>
</comment>
<dbReference type="OrthoDB" id="10071381at2759"/>
<dbReference type="InterPro" id="IPR036390">
    <property type="entry name" value="WH_DNA-bd_sf"/>
</dbReference>
<dbReference type="GO" id="GO:0003682">
    <property type="term" value="F:chromatin binding"/>
    <property type="evidence" value="ECO:0007669"/>
    <property type="project" value="TreeGrafter"/>
</dbReference>
<proteinExistence type="inferred from homology"/>
<dbReference type="InterPro" id="IPR006910">
    <property type="entry name" value="Rad21_Rec8_N"/>
</dbReference>
<gene>
    <name evidence="10" type="primary">LOC110986201</name>
</gene>
<dbReference type="GO" id="GO:1990414">
    <property type="term" value="P:replication-born double-strand break repair via sister chromatid exchange"/>
    <property type="evidence" value="ECO:0007669"/>
    <property type="project" value="TreeGrafter"/>
</dbReference>
<feature type="compositionally biased region" description="Basic and acidic residues" evidence="6">
    <location>
        <begin position="180"/>
        <end position="205"/>
    </location>
</feature>
<dbReference type="CDD" id="cd21792">
    <property type="entry name" value="Rad21_Rec8_M_NXP1-like"/>
    <property type="match status" value="1"/>
</dbReference>
<dbReference type="Pfam" id="PF04825">
    <property type="entry name" value="Rad21_Rec8_N"/>
    <property type="match status" value="1"/>
</dbReference>
<dbReference type="GO" id="GO:0005634">
    <property type="term" value="C:nucleus"/>
    <property type="evidence" value="ECO:0007669"/>
    <property type="project" value="UniProtKB-SubCell"/>
</dbReference>
<feature type="region of interest" description="Disordered" evidence="6">
    <location>
        <begin position="175"/>
        <end position="205"/>
    </location>
</feature>
<dbReference type="GeneID" id="110986201"/>